<feature type="transmembrane region" description="Helical" evidence="8">
    <location>
        <begin position="6"/>
        <end position="26"/>
    </location>
</feature>
<keyword evidence="4" id="KW-1003">Cell membrane</keyword>
<keyword evidence="7 8" id="KW-0472">Membrane</keyword>
<feature type="transmembrane region" description="Helical" evidence="8">
    <location>
        <begin position="398"/>
        <end position="417"/>
    </location>
</feature>
<dbReference type="GO" id="GO:0015105">
    <property type="term" value="F:arsenite transmembrane transporter activity"/>
    <property type="evidence" value="ECO:0007669"/>
    <property type="project" value="InterPro"/>
</dbReference>
<feature type="domain" description="Citrate transporter-like" evidence="9">
    <location>
        <begin position="33"/>
        <end position="351"/>
    </location>
</feature>
<evidence type="ECO:0000256" key="1">
    <source>
        <dbReference type="ARBA" id="ARBA00004651"/>
    </source>
</evidence>
<evidence type="ECO:0000256" key="8">
    <source>
        <dbReference type="SAM" id="Phobius"/>
    </source>
</evidence>
<evidence type="ECO:0000259" key="9">
    <source>
        <dbReference type="Pfam" id="PF03600"/>
    </source>
</evidence>
<name>G2E3A0_9GAMM</name>
<dbReference type="AlphaFoldDB" id="G2E3A0"/>
<dbReference type="eggNOG" id="COG1055">
    <property type="taxonomic scope" value="Bacteria"/>
</dbReference>
<evidence type="ECO:0000256" key="3">
    <source>
        <dbReference type="ARBA" id="ARBA00022448"/>
    </source>
</evidence>
<accession>G2E3A0</accession>
<keyword evidence="3" id="KW-0813">Transport</keyword>
<comment type="similarity">
    <text evidence="2">Belongs to the CitM (TC 2.A.11) transporter family.</text>
</comment>
<evidence type="ECO:0000256" key="4">
    <source>
        <dbReference type="ARBA" id="ARBA00022475"/>
    </source>
</evidence>
<comment type="caution">
    <text evidence="10">The sequence shown here is derived from an EMBL/GenBank/DDBJ whole genome shotgun (WGS) entry which is preliminary data.</text>
</comment>
<evidence type="ECO:0000256" key="5">
    <source>
        <dbReference type="ARBA" id="ARBA00022692"/>
    </source>
</evidence>
<evidence type="ECO:0000313" key="11">
    <source>
        <dbReference type="Proteomes" id="UP000004200"/>
    </source>
</evidence>
<feature type="transmembrane region" description="Helical" evidence="8">
    <location>
        <begin position="142"/>
        <end position="162"/>
    </location>
</feature>
<dbReference type="Pfam" id="PF03600">
    <property type="entry name" value="CitMHS"/>
    <property type="match status" value="1"/>
</dbReference>
<reference evidence="10 11" key="1">
    <citation type="submission" date="2011-06" db="EMBL/GenBank/DDBJ databases">
        <title>The draft genome of Thiorhodococcus drewsii AZ1.</title>
        <authorList>
            <consortium name="US DOE Joint Genome Institute (JGI-PGF)"/>
            <person name="Lucas S."/>
            <person name="Han J."/>
            <person name="Lapidus A."/>
            <person name="Cheng J.-F."/>
            <person name="Goodwin L."/>
            <person name="Pitluck S."/>
            <person name="Peters L."/>
            <person name="Land M.L."/>
            <person name="Hauser L."/>
            <person name="Vogl K."/>
            <person name="Liu Z."/>
            <person name="Imhoff J."/>
            <person name="Thiel V."/>
            <person name="Frigaard N.-U."/>
            <person name="Bryant D.A."/>
            <person name="Woyke T.J."/>
        </authorList>
    </citation>
    <scope>NUCLEOTIDE SEQUENCE [LARGE SCALE GENOMIC DNA]</scope>
    <source>
        <strain evidence="10 11">AZ1</strain>
    </source>
</reference>
<protein>
    <submittedName>
        <fullName evidence="10">Citrate transporter</fullName>
    </submittedName>
</protein>
<dbReference type="PANTHER" id="PTHR43302">
    <property type="entry name" value="TRANSPORTER ARSB-RELATED"/>
    <property type="match status" value="1"/>
</dbReference>
<dbReference type="GO" id="GO:0005886">
    <property type="term" value="C:plasma membrane"/>
    <property type="evidence" value="ECO:0007669"/>
    <property type="project" value="UniProtKB-SubCell"/>
</dbReference>
<proteinExistence type="inferred from homology"/>
<feature type="transmembrane region" description="Helical" evidence="8">
    <location>
        <begin position="358"/>
        <end position="378"/>
    </location>
</feature>
<keyword evidence="6 8" id="KW-1133">Transmembrane helix</keyword>
<evidence type="ECO:0000256" key="2">
    <source>
        <dbReference type="ARBA" id="ARBA00009843"/>
    </source>
</evidence>
<dbReference type="Proteomes" id="UP000004200">
    <property type="component" value="Unassembled WGS sequence"/>
</dbReference>
<evidence type="ECO:0000256" key="6">
    <source>
        <dbReference type="ARBA" id="ARBA00022989"/>
    </source>
</evidence>
<comment type="subcellular location">
    <subcellularLocation>
        <location evidence="1">Cell membrane</location>
        <topology evidence="1">Multi-pass membrane protein</topology>
    </subcellularLocation>
</comment>
<feature type="transmembrane region" description="Helical" evidence="8">
    <location>
        <begin position="183"/>
        <end position="202"/>
    </location>
</feature>
<feature type="transmembrane region" description="Helical" evidence="8">
    <location>
        <begin position="101"/>
        <end position="130"/>
    </location>
</feature>
<evidence type="ECO:0000256" key="7">
    <source>
        <dbReference type="ARBA" id="ARBA00023136"/>
    </source>
</evidence>
<feature type="transmembrane region" description="Helical" evidence="8">
    <location>
        <begin position="325"/>
        <end position="346"/>
    </location>
</feature>
<dbReference type="PRINTS" id="PR00758">
    <property type="entry name" value="ARSENICPUMP"/>
</dbReference>
<dbReference type="PANTHER" id="PTHR43302:SF5">
    <property type="entry name" value="TRANSPORTER ARSB-RELATED"/>
    <property type="match status" value="1"/>
</dbReference>
<keyword evidence="5 8" id="KW-0812">Transmembrane</keyword>
<dbReference type="STRING" id="765913.ThidrDRAFT_2763"/>
<keyword evidence="11" id="KW-1185">Reference proteome</keyword>
<dbReference type="EMBL" id="AFWT01000019">
    <property type="protein sequence ID" value="EGV30289.1"/>
    <property type="molecule type" value="Genomic_DNA"/>
</dbReference>
<feature type="transmembrane region" description="Helical" evidence="8">
    <location>
        <begin position="38"/>
        <end position="57"/>
    </location>
</feature>
<gene>
    <name evidence="10" type="ORF">ThidrDRAFT_2763</name>
</gene>
<dbReference type="PATRIC" id="fig|765913.3.peg.2818"/>
<sequence>MYLGVLALTAFVLTVFLLVYLGLFLGRLPFLQLDRTGVVLLGAIALVATEVVPLSGIGEVVHLPTLALLFAFMVISAQLRLGGFYDWVVVWLDRRALAPPVLLGAVIAVAAALSAVFSNDIVCLAMAPVLAQLCRARGYAPLPHLLALACAANLGSALTLIGNPQNMLIGEVLRLDFGDYLRVAALPVLLGLLSTWVIIAGLSRGHWLEASASLLPSALGRAGEVGVPLDRWQTFKGLTVAALLCAAFLWAHWPRDLLALAGAGLLLTSRRLHSRQMLGLVDWQLLVLFVGLFIVNHAMQQTGLPAQAVAVLADEGLDLQEPAPLFAASVLLSNLVSNVPAVMLLLPVAQAPVDGPLLALSSTLAGNLLLISSIANLIVVQAAARQGVVIDWRAHARVGLPVTLVSLVIAAAALLPWRA</sequence>
<organism evidence="10 11">
    <name type="scientific">Thiorhodococcus drewsii AZ1</name>
    <dbReference type="NCBI Taxonomy" id="765913"/>
    <lineage>
        <taxon>Bacteria</taxon>
        <taxon>Pseudomonadati</taxon>
        <taxon>Pseudomonadota</taxon>
        <taxon>Gammaproteobacteria</taxon>
        <taxon>Chromatiales</taxon>
        <taxon>Chromatiaceae</taxon>
        <taxon>Thiorhodococcus</taxon>
    </lineage>
</organism>
<feature type="transmembrane region" description="Helical" evidence="8">
    <location>
        <begin position="280"/>
        <end position="299"/>
    </location>
</feature>
<evidence type="ECO:0000313" key="10">
    <source>
        <dbReference type="EMBL" id="EGV30289.1"/>
    </source>
</evidence>
<dbReference type="InterPro" id="IPR000802">
    <property type="entry name" value="Arsenical_pump_ArsB"/>
</dbReference>
<feature type="transmembrane region" description="Helical" evidence="8">
    <location>
        <begin position="63"/>
        <end position="81"/>
    </location>
</feature>
<dbReference type="InterPro" id="IPR004680">
    <property type="entry name" value="Cit_transptr-like_dom"/>
</dbReference>